<reference evidence="2" key="1">
    <citation type="submission" date="2021-02" db="EMBL/GenBank/DDBJ databases">
        <title>Psilocybe cubensis genome.</title>
        <authorList>
            <person name="Mckernan K.J."/>
            <person name="Crawford S."/>
            <person name="Trippe A."/>
            <person name="Kane L.T."/>
            <person name="Mclaughlin S."/>
        </authorList>
    </citation>
    <scope>NUCLEOTIDE SEQUENCE [LARGE SCALE GENOMIC DNA]</scope>
    <source>
        <strain evidence="2">MGC-MH-2018</strain>
    </source>
</reference>
<sequence length="543" mass="61389">MKTFTEMPPFVISFIQKQHMFWVATAPLSADGHVNLSPKGLSGTFHIKDENTVWYEDMTGSGVETIAHLRENGRMTIMFCAFEGPPQIVRLHGRGKVYEYDSSEYNKLIPLNERQPGSRSVIMLHIHRVGTSCGFSVPFYTFKGDRMRLHQYCAKSERADLAAADASQPSLNGLATSFPDEIADNGVRRYWAVLNKTSIDGLPGIQDAHKSKTLFDRDIANKEWKQESLSRAAHQQHSQHQTLGVTTWVDPKLFVALRYVNNMGKTFDEIPAFVVPWIQKQRMFWVATAPLSKTGHVNVSPKGFAGTFHIVDQKTVWYEDMTGSGIETVSHLRENGRMTIMFCAFEGPPQIVRLFGHGKVFEFDTPEYNELVPLDKRQPGSRSVIVLDIHRVGTSCGYSIPFYSFKAERMRLHQFFANKEMADIEAEVNATKIGEDQDDSKGEQPRYPVTENGVKNYWLVRNKESIDGLPGIQTAYKSGTTFDRRISSKEWKQQNTFMDALRAKLMPYITNWIDPKLLSGVALGVAVSVLWNSLTKGSGRIMV</sequence>
<proteinExistence type="predicted"/>
<comment type="caution">
    <text evidence="2">The sequence shown here is derived from an EMBL/GenBank/DDBJ whole genome shotgun (WGS) entry which is preliminary data.</text>
</comment>
<dbReference type="InterPro" id="IPR011576">
    <property type="entry name" value="Pyridox_Oxase_N"/>
</dbReference>
<feature type="domain" description="Pyridoxamine 5'-phosphate oxidase N-terminal" evidence="1">
    <location>
        <begin position="274"/>
        <end position="395"/>
    </location>
</feature>
<dbReference type="Pfam" id="PF01243">
    <property type="entry name" value="PNPOx_N"/>
    <property type="match status" value="2"/>
</dbReference>
<evidence type="ECO:0000313" key="2">
    <source>
        <dbReference type="EMBL" id="KAG5166662.1"/>
    </source>
</evidence>
<organism evidence="2">
    <name type="scientific">Psilocybe cubensis</name>
    <name type="common">Psychedelic mushroom</name>
    <name type="synonym">Stropharia cubensis</name>
    <dbReference type="NCBI Taxonomy" id="181762"/>
    <lineage>
        <taxon>Eukaryota</taxon>
        <taxon>Fungi</taxon>
        <taxon>Dikarya</taxon>
        <taxon>Basidiomycota</taxon>
        <taxon>Agaricomycotina</taxon>
        <taxon>Agaricomycetes</taxon>
        <taxon>Agaricomycetidae</taxon>
        <taxon>Agaricales</taxon>
        <taxon>Agaricineae</taxon>
        <taxon>Strophariaceae</taxon>
        <taxon>Psilocybe</taxon>
    </lineage>
</organism>
<name>A0A8H7XTP4_PSICU</name>
<dbReference type="EMBL" id="JAFIQS010000008">
    <property type="protein sequence ID" value="KAG5166662.1"/>
    <property type="molecule type" value="Genomic_DNA"/>
</dbReference>
<protein>
    <recommendedName>
        <fullName evidence="1">Pyridoxamine 5'-phosphate oxidase N-terminal domain-containing protein</fullName>
    </recommendedName>
</protein>
<dbReference type="InterPro" id="IPR012349">
    <property type="entry name" value="Split_barrel_FMN-bd"/>
</dbReference>
<gene>
    <name evidence="2" type="ORF">JR316_008752</name>
</gene>
<dbReference type="PANTHER" id="PTHR39336">
    <property type="entry name" value="PYRIDOXAMINE PHOSPHATE OXIDASE FAMILY PROTEIN (AFU_ORTHOLOGUE AFUA_6G11440)"/>
    <property type="match status" value="1"/>
</dbReference>
<dbReference type="SUPFAM" id="SSF50475">
    <property type="entry name" value="FMN-binding split barrel"/>
    <property type="match status" value="2"/>
</dbReference>
<accession>A0A8H7XTP4</accession>
<evidence type="ECO:0000259" key="1">
    <source>
        <dbReference type="Pfam" id="PF01243"/>
    </source>
</evidence>
<dbReference type="AlphaFoldDB" id="A0A8H7XTP4"/>
<dbReference type="Gene3D" id="2.30.110.10">
    <property type="entry name" value="Electron Transport, Fmn-binding Protein, Chain A"/>
    <property type="match status" value="2"/>
</dbReference>
<dbReference type="PANTHER" id="PTHR39336:SF3">
    <property type="entry name" value="PYRIDOXAMINE PHOSPHATE OXIDASE"/>
    <property type="match status" value="1"/>
</dbReference>
<dbReference type="OrthoDB" id="539398at2759"/>
<feature type="domain" description="Pyridoxamine 5'-phosphate oxidase N-terminal" evidence="1">
    <location>
        <begin position="13"/>
        <end position="132"/>
    </location>
</feature>